<accession>A0A1Y2JQE4</accession>
<dbReference type="EMBL" id="NAFL01000248">
    <property type="protein sequence ID" value="OSJ32579.1"/>
    <property type="molecule type" value="Genomic_DNA"/>
</dbReference>
<evidence type="ECO:0000313" key="1">
    <source>
        <dbReference type="EMBL" id="OSJ32579.1"/>
    </source>
</evidence>
<dbReference type="RefSeq" id="WP_085401193.1">
    <property type="nucleotide sequence ID" value="NZ_NAFL01000248.1"/>
</dbReference>
<reference evidence="1 2" key="1">
    <citation type="submission" date="2017-03" db="EMBL/GenBank/DDBJ databases">
        <title>Whole genome sequences of fourteen strains of Bradyrhizobium canariense and one strain of Bradyrhizobium japonicum isolated from Lupinus (Papilionoideae: Genisteae) species in Algeria.</title>
        <authorList>
            <person name="Crovadore J."/>
            <person name="Chekireb D."/>
            <person name="Brachmann A."/>
            <person name="Chablais R."/>
            <person name="Cochard B."/>
            <person name="Lefort F."/>
        </authorList>
    </citation>
    <scope>NUCLEOTIDE SEQUENCE [LARGE SCALE GENOMIC DNA]</scope>
    <source>
        <strain evidence="1 2">UBMA197</strain>
    </source>
</reference>
<name>A0A1Y2JQE4_BRAJP</name>
<sequence length="506" mass="54277">MIDKALIVNLDATRTKYDPKGAASVVDALRALVAADKARGLNAGLIDLSDAATMKRYKAKAVTNPKSERQAKDAVDAVYAALKPDYLVIIDGPDVIPHVTLDNPVPKDKDKSVPSDLPYASDAPFTSSDAAKYAAVTRVVGRIPGITGAAAPDHLIKLIRSSAAFKSRPQKDYSPYFAISAQVWEKSTEESVNNIFRSKAIKVCPSTGTPGVARRLAPLSHFFNCHGGEVDPQFYGQKGQQYPVAMTSGDVAKGAKRNTIIAAECCFGAQLFDPSWAQGKLPISNAYLEAGAIGFFGSTTTAYGPEEGNSAADLITQYWLINALAGASLGRSCLQARQKFVAGQKMEDPVNLKTLAQFVLLGDPSLEPCLKDGSRSKAILAAIDDSAARKTRRIALTAAGKAAYDSSGFPGKKIARPPKALHNLVRKLARKRGMRAGSGDIEAFHIVGGEDYGREMKSRDVQQSVIVVTNHRRPTGKRPEGLPVIEVMVAHSQDNRLISVADYVRR</sequence>
<dbReference type="Gene3D" id="3.40.50.1460">
    <property type="match status" value="1"/>
</dbReference>
<protein>
    <submittedName>
        <fullName evidence="1">Uncharacterized protein</fullName>
    </submittedName>
</protein>
<organism evidence="1 2">
    <name type="scientific">Bradyrhizobium japonicum</name>
    <dbReference type="NCBI Taxonomy" id="375"/>
    <lineage>
        <taxon>Bacteria</taxon>
        <taxon>Pseudomonadati</taxon>
        <taxon>Pseudomonadota</taxon>
        <taxon>Alphaproteobacteria</taxon>
        <taxon>Hyphomicrobiales</taxon>
        <taxon>Nitrobacteraceae</taxon>
        <taxon>Bradyrhizobium</taxon>
    </lineage>
</organism>
<comment type="caution">
    <text evidence="1">The sequence shown here is derived from an EMBL/GenBank/DDBJ whole genome shotgun (WGS) entry which is preliminary data.</text>
</comment>
<dbReference type="Proteomes" id="UP000193335">
    <property type="component" value="Unassembled WGS sequence"/>
</dbReference>
<dbReference type="AlphaFoldDB" id="A0A1Y2JQE4"/>
<evidence type="ECO:0000313" key="2">
    <source>
        <dbReference type="Proteomes" id="UP000193335"/>
    </source>
</evidence>
<gene>
    <name evidence="1" type="ORF">BSZ19_18690</name>
</gene>
<proteinExistence type="predicted"/>